<protein>
    <submittedName>
        <fullName evidence="1">Uncharacterized protein</fullName>
    </submittedName>
</protein>
<sequence>MATKTATASLSFSNDLTWTGNNTLKSLISTTLNVESTMASSSVYTTSCGGTIVLDGVFIRGDKLNETTQKFYGNQTMPWVSETTYLIGRSVFFNGNTYLAKVQHSSSTDPAADTANWELLSKPRQPKFTVNAQTVTGRRQLNLTGHTTYLDRLVEEGAGRISLYDEDNNLVARISATDGSVSFS</sequence>
<dbReference type="EMBL" id="LR798353">
    <property type="protein sequence ID" value="CAB5225782.1"/>
    <property type="molecule type" value="Genomic_DNA"/>
</dbReference>
<name>A0A6J7XA47_9CAUD</name>
<organism evidence="1">
    <name type="scientific">uncultured Caudovirales phage</name>
    <dbReference type="NCBI Taxonomy" id="2100421"/>
    <lineage>
        <taxon>Viruses</taxon>
        <taxon>Duplodnaviria</taxon>
        <taxon>Heunggongvirae</taxon>
        <taxon>Uroviricota</taxon>
        <taxon>Caudoviricetes</taxon>
        <taxon>Peduoviridae</taxon>
        <taxon>Maltschvirus</taxon>
        <taxon>Maltschvirus maltsch</taxon>
    </lineage>
</organism>
<gene>
    <name evidence="1" type="ORF">UFOVP758_19</name>
</gene>
<proteinExistence type="predicted"/>
<reference evidence="1" key="1">
    <citation type="submission" date="2020-05" db="EMBL/GenBank/DDBJ databases">
        <authorList>
            <person name="Chiriac C."/>
            <person name="Salcher M."/>
            <person name="Ghai R."/>
            <person name="Kavagutti S V."/>
        </authorList>
    </citation>
    <scope>NUCLEOTIDE SEQUENCE</scope>
</reference>
<dbReference type="Gene3D" id="2.10.10.20">
    <property type="entry name" value="Carbohydrate-binding module superfamily 5/12"/>
    <property type="match status" value="1"/>
</dbReference>
<accession>A0A6J7XA47</accession>
<evidence type="ECO:0000313" key="1">
    <source>
        <dbReference type="EMBL" id="CAB5225782.1"/>
    </source>
</evidence>